<reference evidence="5 6" key="1">
    <citation type="submission" date="2024-06" db="EMBL/GenBank/DDBJ databases">
        <authorList>
            <person name="Chen R.Y."/>
        </authorList>
    </citation>
    <scope>NUCLEOTIDE SEQUENCE [LARGE SCALE GENOMIC DNA]</scope>
    <source>
        <strain evidence="5 6">D2</strain>
    </source>
</reference>
<dbReference type="InterPro" id="IPR023198">
    <property type="entry name" value="PGP-like_dom2"/>
</dbReference>
<sequence>MKKDIQLVIFDCDGVVVDSEIISAHVLVNQLQKIGISIDSAYVMQHFLGCNFATVKKHLAEYFPIALPTHFEEVYREALLLEFEQQLTTTPGFAAMLEKLNIPYCIATSSSPQRTAKALKLVGLETHFSGRVFTASEVKNGKPAPDLFLHAAKQMSVEPSHCLVLEDSPAGIQAGLSANMQVVNYRGGAHLKAQNSPAEQPQQADFTIFNWPQFAQLCASLFTIQEKSYGHNISI</sequence>
<dbReference type="Proteomes" id="UP001467690">
    <property type="component" value="Unassembled WGS sequence"/>
</dbReference>
<dbReference type="Pfam" id="PF00702">
    <property type="entry name" value="Hydrolase"/>
    <property type="match status" value="1"/>
</dbReference>
<dbReference type="InterPro" id="IPR051600">
    <property type="entry name" value="Beta-PGM-like"/>
</dbReference>
<evidence type="ECO:0000256" key="1">
    <source>
        <dbReference type="ARBA" id="ARBA00001946"/>
    </source>
</evidence>
<evidence type="ECO:0000313" key="6">
    <source>
        <dbReference type="Proteomes" id="UP001467690"/>
    </source>
</evidence>
<name>A0ABV1RCK2_9ALTE</name>
<dbReference type="SFLD" id="SFLDS00003">
    <property type="entry name" value="Haloacid_Dehalogenase"/>
    <property type="match status" value="1"/>
</dbReference>
<comment type="similarity">
    <text evidence="2">Belongs to the HAD-like hydrolase superfamily. CbbY/CbbZ/Gph/YieH family.</text>
</comment>
<proteinExistence type="inferred from homology"/>
<dbReference type="Gene3D" id="1.10.150.240">
    <property type="entry name" value="Putative phosphatase, domain 2"/>
    <property type="match status" value="1"/>
</dbReference>
<dbReference type="Gene3D" id="3.40.50.1000">
    <property type="entry name" value="HAD superfamily/HAD-like"/>
    <property type="match status" value="1"/>
</dbReference>
<keyword evidence="4" id="KW-0460">Magnesium</keyword>
<protein>
    <submittedName>
        <fullName evidence="5">HAD family hydrolase</fullName>
        <ecNumber evidence="5">3.1.3.-</ecNumber>
    </submittedName>
</protein>
<comment type="caution">
    <text evidence="5">The sequence shown here is derived from an EMBL/GenBank/DDBJ whole genome shotgun (WGS) entry which is preliminary data.</text>
</comment>
<dbReference type="SFLD" id="SFLDG01135">
    <property type="entry name" value="C1.5.6:_HAD__Beta-PGM__Phospha"/>
    <property type="match status" value="1"/>
</dbReference>
<dbReference type="CDD" id="cd07526">
    <property type="entry name" value="HAD_BPGM_like"/>
    <property type="match status" value="1"/>
</dbReference>
<organism evidence="5 6">
    <name type="scientific">Catenovulum sediminis</name>
    <dbReference type="NCBI Taxonomy" id="1740262"/>
    <lineage>
        <taxon>Bacteria</taxon>
        <taxon>Pseudomonadati</taxon>
        <taxon>Pseudomonadota</taxon>
        <taxon>Gammaproteobacteria</taxon>
        <taxon>Alteromonadales</taxon>
        <taxon>Alteromonadaceae</taxon>
        <taxon>Catenovulum</taxon>
    </lineage>
</organism>
<dbReference type="SFLD" id="SFLDG01129">
    <property type="entry name" value="C1.5:_HAD__Beta-PGM__Phosphata"/>
    <property type="match status" value="1"/>
</dbReference>
<dbReference type="EMBL" id="JBELOE010000059">
    <property type="protein sequence ID" value="MER2490511.1"/>
    <property type="molecule type" value="Genomic_DNA"/>
</dbReference>
<dbReference type="PANTHER" id="PTHR46193:SF10">
    <property type="entry name" value="6-PHOSPHOGLUCONATE PHOSPHATASE"/>
    <property type="match status" value="1"/>
</dbReference>
<comment type="cofactor">
    <cofactor evidence="1">
        <name>Mg(2+)</name>
        <dbReference type="ChEBI" id="CHEBI:18420"/>
    </cofactor>
</comment>
<dbReference type="SUPFAM" id="SSF56784">
    <property type="entry name" value="HAD-like"/>
    <property type="match status" value="1"/>
</dbReference>
<dbReference type="EC" id="3.1.3.-" evidence="5"/>
<gene>
    <name evidence="5" type="ORF">ABS311_01255</name>
</gene>
<evidence type="ECO:0000256" key="4">
    <source>
        <dbReference type="ARBA" id="ARBA00022842"/>
    </source>
</evidence>
<dbReference type="NCBIfam" id="TIGR01509">
    <property type="entry name" value="HAD-SF-IA-v3"/>
    <property type="match status" value="1"/>
</dbReference>
<evidence type="ECO:0000256" key="3">
    <source>
        <dbReference type="ARBA" id="ARBA00022723"/>
    </source>
</evidence>
<dbReference type="InterPro" id="IPR023214">
    <property type="entry name" value="HAD_sf"/>
</dbReference>
<evidence type="ECO:0000256" key="2">
    <source>
        <dbReference type="ARBA" id="ARBA00006171"/>
    </source>
</evidence>
<keyword evidence="6" id="KW-1185">Reference proteome</keyword>
<dbReference type="InterPro" id="IPR036412">
    <property type="entry name" value="HAD-like_sf"/>
</dbReference>
<dbReference type="RefSeq" id="WP_350400300.1">
    <property type="nucleotide sequence ID" value="NZ_JBELOE010000059.1"/>
</dbReference>
<dbReference type="GO" id="GO:0016787">
    <property type="term" value="F:hydrolase activity"/>
    <property type="evidence" value="ECO:0007669"/>
    <property type="project" value="UniProtKB-KW"/>
</dbReference>
<keyword evidence="5" id="KW-0378">Hydrolase</keyword>
<accession>A0ABV1RCK2</accession>
<evidence type="ECO:0000313" key="5">
    <source>
        <dbReference type="EMBL" id="MER2490511.1"/>
    </source>
</evidence>
<dbReference type="InterPro" id="IPR006439">
    <property type="entry name" value="HAD-SF_hydro_IA"/>
</dbReference>
<dbReference type="PANTHER" id="PTHR46193">
    <property type="entry name" value="6-PHOSPHOGLUCONATE PHOSPHATASE"/>
    <property type="match status" value="1"/>
</dbReference>
<keyword evidence="3" id="KW-0479">Metal-binding</keyword>